<sequence length="186" mass="19916">MHPSTAVPLGSPPGSRHLLRLRLGITSTSPTWHGTGRVLRSAAEAQSQGPGSVCLGAGPHAPPAAACIGFLTSHTPPVAHLSRGGVLPQHCQSMHSAEPMHVVTVGHSGSAHTRPYLRNRFLSRFFPATAHLLPKQSRGDRDRRNKLGEVGNLLGAGDFGGWVRSSELRCRYRRHLGHALPLFTCT</sequence>
<organism evidence="1 2">
    <name type="scientific">Pleurodeles waltl</name>
    <name type="common">Iberian ribbed newt</name>
    <dbReference type="NCBI Taxonomy" id="8319"/>
    <lineage>
        <taxon>Eukaryota</taxon>
        <taxon>Metazoa</taxon>
        <taxon>Chordata</taxon>
        <taxon>Craniata</taxon>
        <taxon>Vertebrata</taxon>
        <taxon>Euteleostomi</taxon>
        <taxon>Amphibia</taxon>
        <taxon>Batrachia</taxon>
        <taxon>Caudata</taxon>
        <taxon>Salamandroidea</taxon>
        <taxon>Salamandridae</taxon>
        <taxon>Pleurodelinae</taxon>
        <taxon>Pleurodeles</taxon>
    </lineage>
</organism>
<proteinExistence type="predicted"/>
<evidence type="ECO:0000313" key="2">
    <source>
        <dbReference type="Proteomes" id="UP001066276"/>
    </source>
</evidence>
<name>A0AAV7SHB7_PLEWA</name>
<comment type="caution">
    <text evidence="1">The sequence shown here is derived from an EMBL/GenBank/DDBJ whole genome shotgun (WGS) entry which is preliminary data.</text>
</comment>
<keyword evidence="2" id="KW-1185">Reference proteome</keyword>
<dbReference type="Proteomes" id="UP001066276">
    <property type="component" value="Chromosome 4_2"/>
</dbReference>
<dbReference type="AlphaFoldDB" id="A0AAV7SHB7"/>
<dbReference type="EMBL" id="JANPWB010000008">
    <property type="protein sequence ID" value="KAJ1163440.1"/>
    <property type="molecule type" value="Genomic_DNA"/>
</dbReference>
<gene>
    <name evidence="1" type="ORF">NDU88_003898</name>
</gene>
<reference evidence="1" key="1">
    <citation type="journal article" date="2022" name="bioRxiv">
        <title>Sequencing and chromosome-scale assembly of the giantPleurodeles waltlgenome.</title>
        <authorList>
            <person name="Brown T."/>
            <person name="Elewa A."/>
            <person name="Iarovenko S."/>
            <person name="Subramanian E."/>
            <person name="Araus A.J."/>
            <person name="Petzold A."/>
            <person name="Susuki M."/>
            <person name="Suzuki K.-i.T."/>
            <person name="Hayashi T."/>
            <person name="Toyoda A."/>
            <person name="Oliveira C."/>
            <person name="Osipova E."/>
            <person name="Leigh N.D."/>
            <person name="Simon A."/>
            <person name="Yun M.H."/>
        </authorList>
    </citation>
    <scope>NUCLEOTIDE SEQUENCE</scope>
    <source>
        <strain evidence="1">20211129_DDA</strain>
        <tissue evidence="1">Liver</tissue>
    </source>
</reference>
<evidence type="ECO:0000313" key="1">
    <source>
        <dbReference type="EMBL" id="KAJ1163440.1"/>
    </source>
</evidence>
<accession>A0AAV7SHB7</accession>
<protein>
    <submittedName>
        <fullName evidence="1">Uncharacterized protein</fullName>
    </submittedName>
</protein>